<evidence type="ECO:0000256" key="3">
    <source>
        <dbReference type="ARBA" id="ARBA00022989"/>
    </source>
</evidence>
<dbReference type="Gene3D" id="1.20.1560.10">
    <property type="entry name" value="ABC transporter type 1, transmembrane domain"/>
    <property type="match status" value="2"/>
</dbReference>
<dbReference type="SUPFAM" id="SSF90123">
    <property type="entry name" value="ABC transporter transmembrane region"/>
    <property type="match status" value="2"/>
</dbReference>
<feature type="transmembrane region" description="Helical" evidence="5">
    <location>
        <begin position="269"/>
        <end position="290"/>
    </location>
</feature>
<evidence type="ECO:0000256" key="2">
    <source>
        <dbReference type="ARBA" id="ARBA00022692"/>
    </source>
</evidence>
<evidence type="ECO:0000256" key="5">
    <source>
        <dbReference type="SAM" id="Phobius"/>
    </source>
</evidence>
<evidence type="ECO:0000313" key="8">
    <source>
        <dbReference type="Proteomes" id="UP000729357"/>
    </source>
</evidence>
<protein>
    <submittedName>
        <fullName evidence="7">Multidrug resistance protein 3</fullName>
    </submittedName>
</protein>
<feature type="transmembrane region" description="Helical" evidence="5">
    <location>
        <begin position="538"/>
        <end position="559"/>
    </location>
</feature>
<evidence type="ECO:0000256" key="1">
    <source>
        <dbReference type="ARBA" id="ARBA00004141"/>
    </source>
</evidence>
<comment type="caution">
    <text evidence="7">The sequence shown here is derived from an EMBL/GenBank/DDBJ whole genome shotgun (WGS) entry which is preliminary data.</text>
</comment>
<name>A0A9P8G072_AURME</name>
<dbReference type="AlphaFoldDB" id="A0A9P8G072"/>
<comment type="subcellular location">
    <subcellularLocation>
        <location evidence="1">Membrane</location>
        <topology evidence="1">Multi-pass membrane protein</topology>
    </subcellularLocation>
</comment>
<gene>
    <name evidence="7" type="ORF">KCU98_g2489</name>
</gene>
<feature type="transmembrane region" description="Helical" evidence="5">
    <location>
        <begin position="37"/>
        <end position="57"/>
    </location>
</feature>
<keyword evidence="2 5" id="KW-0812">Transmembrane</keyword>
<dbReference type="GO" id="GO:0016020">
    <property type="term" value="C:membrane"/>
    <property type="evidence" value="ECO:0007669"/>
    <property type="project" value="UniProtKB-SubCell"/>
</dbReference>
<keyword evidence="4 5" id="KW-0472">Membrane</keyword>
<dbReference type="Proteomes" id="UP000729357">
    <property type="component" value="Unassembled WGS sequence"/>
</dbReference>
<dbReference type="InterPro" id="IPR027417">
    <property type="entry name" value="P-loop_NTPase"/>
</dbReference>
<dbReference type="InterPro" id="IPR011527">
    <property type="entry name" value="ABC1_TM_dom"/>
</dbReference>
<dbReference type="EMBL" id="JAHFXS010000139">
    <property type="protein sequence ID" value="KAG9988591.1"/>
    <property type="molecule type" value="Genomic_DNA"/>
</dbReference>
<dbReference type="InterPro" id="IPR039421">
    <property type="entry name" value="Type_1_exporter"/>
</dbReference>
<feature type="transmembrane region" description="Helical" evidence="5">
    <location>
        <begin position="91"/>
        <end position="113"/>
    </location>
</feature>
<dbReference type="GO" id="GO:0140359">
    <property type="term" value="F:ABC-type transporter activity"/>
    <property type="evidence" value="ECO:0007669"/>
    <property type="project" value="InterPro"/>
</dbReference>
<feature type="transmembrane region" description="Helical" evidence="5">
    <location>
        <begin position="190"/>
        <end position="209"/>
    </location>
</feature>
<dbReference type="CDD" id="cd18578">
    <property type="entry name" value="ABC_6TM_Pgp_ABCB1_D2_like"/>
    <property type="match status" value="1"/>
</dbReference>
<dbReference type="GO" id="GO:0005524">
    <property type="term" value="F:ATP binding"/>
    <property type="evidence" value="ECO:0007669"/>
    <property type="project" value="InterPro"/>
</dbReference>
<accession>A0A9P8G072</accession>
<feature type="transmembrane region" description="Helical" evidence="5">
    <location>
        <begin position="164"/>
        <end position="184"/>
    </location>
</feature>
<dbReference type="GO" id="GO:0016887">
    <property type="term" value="F:ATP hydrolysis activity"/>
    <property type="evidence" value="ECO:0007669"/>
    <property type="project" value="InterPro"/>
</dbReference>
<dbReference type="PANTHER" id="PTHR43394">
    <property type="entry name" value="ATP-DEPENDENT PERMEASE MDL1, MITOCHONDRIAL"/>
    <property type="match status" value="1"/>
</dbReference>
<dbReference type="Pfam" id="PF00664">
    <property type="entry name" value="ABC_membrane"/>
    <property type="match status" value="2"/>
</dbReference>
<feature type="transmembrane region" description="Helical" evidence="5">
    <location>
        <begin position="422"/>
        <end position="443"/>
    </location>
</feature>
<dbReference type="InterPro" id="IPR036640">
    <property type="entry name" value="ABC1_TM_sf"/>
</dbReference>
<keyword evidence="3 5" id="KW-1133">Transmembrane helix</keyword>
<feature type="transmembrane region" description="Helical" evidence="5">
    <location>
        <begin position="505"/>
        <end position="526"/>
    </location>
</feature>
<dbReference type="InterPro" id="IPR003439">
    <property type="entry name" value="ABC_transporter-like_ATP-bd"/>
</dbReference>
<feature type="transmembrane region" description="Helical" evidence="5">
    <location>
        <begin position="302"/>
        <end position="320"/>
    </location>
</feature>
<feature type="non-terminal residue" evidence="7">
    <location>
        <position position="711"/>
    </location>
</feature>
<dbReference type="Gene3D" id="3.40.50.300">
    <property type="entry name" value="P-loop containing nucleotide triphosphate hydrolases"/>
    <property type="match status" value="1"/>
</dbReference>
<dbReference type="PROSITE" id="PS50929">
    <property type="entry name" value="ABC_TM1F"/>
    <property type="match status" value="2"/>
</dbReference>
<reference evidence="7" key="1">
    <citation type="journal article" date="2021" name="J Fungi (Basel)">
        <title>Virulence traits and population genomics of the black yeast Aureobasidium melanogenum.</title>
        <authorList>
            <person name="Cernosa A."/>
            <person name="Sun X."/>
            <person name="Gostincar C."/>
            <person name="Fang C."/>
            <person name="Gunde-Cimerman N."/>
            <person name="Song Z."/>
        </authorList>
    </citation>
    <scope>NUCLEOTIDE SEQUENCE</scope>
    <source>
        <strain evidence="7">EXF-9298</strain>
    </source>
</reference>
<organism evidence="7 8">
    <name type="scientific">Aureobasidium melanogenum</name>
    <name type="common">Aureobasidium pullulans var. melanogenum</name>
    <dbReference type="NCBI Taxonomy" id="46634"/>
    <lineage>
        <taxon>Eukaryota</taxon>
        <taxon>Fungi</taxon>
        <taxon>Dikarya</taxon>
        <taxon>Ascomycota</taxon>
        <taxon>Pezizomycotina</taxon>
        <taxon>Dothideomycetes</taxon>
        <taxon>Dothideomycetidae</taxon>
        <taxon>Dothideales</taxon>
        <taxon>Saccotheciaceae</taxon>
        <taxon>Aureobasidium</taxon>
    </lineage>
</organism>
<feature type="domain" description="ABC transmembrane type-1" evidence="6">
    <location>
        <begin position="41"/>
        <end position="332"/>
    </location>
</feature>
<evidence type="ECO:0000313" key="7">
    <source>
        <dbReference type="EMBL" id="KAG9988591.1"/>
    </source>
</evidence>
<evidence type="ECO:0000256" key="4">
    <source>
        <dbReference type="ARBA" id="ARBA00023136"/>
    </source>
</evidence>
<evidence type="ECO:0000259" key="6">
    <source>
        <dbReference type="PROSITE" id="PS50929"/>
    </source>
</evidence>
<sequence>MSESRKTRDRDTTEEAVKTQGWAAYFRMFRYADRPGIALYAIGTICMAAPGTALPLLDLIFGQFVNTFNDFAVGNISVGHFRSEIAQASLYLVYLAVAKLVVFYVGTIAFSFAAMRTVRALRIDCVNKTLRQEIAFFDNGNTGAIAVRLSTNSSHIQQGMAEKLGLIVQAISALITAFVVALAVQWKLALITICVIPAIVITTGIGIAIDAAQENRCMKLYGKAGFLATETFSSIRVVHAYWSQPRMIERHNQILDDAKKQGMRKSLNWGLLYANEFFFVFASYGLAFWQGIHMYARGEIEAPGKIITVIFAVLVAAQSVTQVAPQVQVIEGSELTNRGDFYALMLFIVALINGILYFVAGYVSNVVCQQVISRQYREDMFNNVIYQDMEYFDQPENSTGAIVSRLSQAPANLLEFIGLNSALLFIVLIMLISSAITAIILGMEIKLEEATERLFSNSAATASEAVSAIRTVASLALEQHVIDRYQSQLSNITKRSSKMLLTANLFFAVAQAVEFAAMALTLWYGARLMSYGEYSTNQFFTVFTAVVFAAEGSVQMIAYSTSLSKARAGANEILWLRTQHQRIDSATFELERVEFEYNTRPENTVIKSLDIEVHPGQFIAFVGASGCGKSTVVSLLERFYEPSAGRIKHHQKELREYCPRKYRDGLAYLQQEPSLFDTSVRDNILLGAINSATDAEVEAACRQANIWDFVS</sequence>
<feature type="domain" description="ABC transmembrane type-1" evidence="6">
    <location>
        <begin position="342"/>
        <end position="565"/>
    </location>
</feature>
<dbReference type="CDD" id="cd18577">
    <property type="entry name" value="ABC_6TM_Pgp_ABCB1_D1_like"/>
    <property type="match status" value="1"/>
</dbReference>
<dbReference type="Pfam" id="PF00005">
    <property type="entry name" value="ABC_tran"/>
    <property type="match status" value="1"/>
</dbReference>
<dbReference type="PANTHER" id="PTHR43394:SF1">
    <property type="entry name" value="ATP-BINDING CASSETTE SUB-FAMILY B MEMBER 10, MITOCHONDRIAL"/>
    <property type="match status" value="1"/>
</dbReference>
<keyword evidence="8" id="KW-1185">Reference proteome</keyword>
<proteinExistence type="predicted"/>
<dbReference type="SUPFAM" id="SSF52540">
    <property type="entry name" value="P-loop containing nucleoside triphosphate hydrolases"/>
    <property type="match status" value="1"/>
</dbReference>
<feature type="transmembrane region" description="Helical" evidence="5">
    <location>
        <begin position="341"/>
        <end position="360"/>
    </location>
</feature>
<reference evidence="7" key="2">
    <citation type="submission" date="2021-08" db="EMBL/GenBank/DDBJ databases">
        <authorList>
            <person name="Gostincar C."/>
            <person name="Sun X."/>
            <person name="Song Z."/>
            <person name="Gunde-Cimerman N."/>
        </authorList>
    </citation>
    <scope>NUCLEOTIDE SEQUENCE</scope>
    <source>
        <strain evidence="7">EXF-9298</strain>
    </source>
</reference>